<protein>
    <submittedName>
        <fullName evidence="1">Uncharacterized protein</fullName>
    </submittedName>
</protein>
<evidence type="ECO:0000313" key="1">
    <source>
        <dbReference type="EMBL" id="DAE18966.1"/>
    </source>
</evidence>
<dbReference type="EMBL" id="BK015666">
    <property type="protein sequence ID" value="DAE18966.1"/>
    <property type="molecule type" value="Genomic_DNA"/>
</dbReference>
<reference evidence="1" key="1">
    <citation type="journal article" date="2021" name="Proc. Natl. Acad. Sci. U.S.A.">
        <title>A Catalog of Tens of Thousands of Viruses from Human Metagenomes Reveals Hidden Associations with Chronic Diseases.</title>
        <authorList>
            <person name="Tisza M.J."/>
            <person name="Buck C.B."/>
        </authorList>
    </citation>
    <scope>NUCLEOTIDE SEQUENCE</scope>
    <source>
        <strain evidence="1">CtiOl67</strain>
    </source>
</reference>
<accession>A0A8S5QI31</accession>
<proteinExistence type="predicted"/>
<organism evidence="1">
    <name type="scientific">Siphoviridae sp. ctiOl67</name>
    <dbReference type="NCBI Taxonomy" id="2825622"/>
    <lineage>
        <taxon>Viruses</taxon>
        <taxon>Duplodnaviria</taxon>
        <taxon>Heunggongvirae</taxon>
        <taxon>Uroviricota</taxon>
        <taxon>Caudoviricetes</taxon>
    </lineage>
</organism>
<sequence length="96" mass="11190">MNKFIKEQLLKCKVANIPDFNESTTQIFIPKVTCCKTAEILNNEKLKLNTCYLVKLEDYITNPYPGFNLHDNWNKGIIPKYSCMKIFVKNKLGKMI</sequence>
<name>A0A8S5QI31_9CAUD</name>